<gene>
    <name evidence="1" type="ORF">NW768_004440</name>
</gene>
<dbReference type="EMBL" id="JAOQBH010000006">
    <property type="protein sequence ID" value="KAJ4134831.1"/>
    <property type="molecule type" value="Genomic_DNA"/>
</dbReference>
<protein>
    <recommendedName>
        <fullName evidence="3">F-box domain-containing protein</fullName>
    </recommendedName>
</protein>
<sequence length="139" mass="15978">MTQLPSRFHKPQRKQQDSECWILKHPVELLDIIYGHLPVASQICLGQTHLSMYNSLENTFYRLREEERLDLIALIARDLPDCCLAESRPWIRPVQGSDLTVISNGPPVFGNPSWNGPQIYHFNLGALLVEHQHVQLSIK</sequence>
<accession>A0ABQ8RG75</accession>
<reference evidence="1" key="1">
    <citation type="submission" date="2022-09" db="EMBL/GenBank/DDBJ databases">
        <title>Fusarium specimens isolated from Avocado Roots.</title>
        <authorList>
            <person name="Stajich J."/>
            <person name="Roper C."/>
            <person name="Heimlech-Rivalta G."/>
        </authorList>
    </citation>
    <scope>NUCLEOTIDE SEQUENCE</scope>
    <source>
        <strain evidence="1">CF00095</strain>
    </source>
</reference>
<proteinExistence type="predicted"/>
<keyword evidence="2" id="KW-1185">Reference proteome</keyword>
<name>A0ABQ8RG75_FUSEQ</name>
<evidence type="ECO:0000313" key="1">
    <source>
        <dbReference type="EMBL" id="KAJ4134831.1"/>
    </source>
</evidence>
<comment type="caution">
    <text evidence="1">The sequence shown here is derived from an EMBL/GenBank/DDBJ whole genome shotgun (WGS) entry which is preliminary data.</text>
</comment>
<dbReference type="Proteomes" id="UP001152024">
    <property type="component" value="Unassembled WGS sequence"/>
</dbReference>
<organism evidence="1 2">
    <name type="scientific">Fusarium equiseti</name>
    <name type="common">Fusarium scirpi</name>
    <dbReference type="NCBI Taxonomy" id="61235"/>
    <lineage>
        <taxon>Eukaryota</taxon>
        <taxon>Fungi</taxon>
        <taxon>Dikarya</taxon>
        <taxon>Ascomycota</taxon>
        <taxon>Pezizomycotina</taxon>
        <taxon>Sordariomycetes</taxon>
        <taxon>Hypocreomycetidae</taxon>
        <taxon>Hypocreales</taxon>
        <taxon>Nectriaceae</taxon>
        <taxon>Fusarium</taxon>
        <taxon>Fusarium incarnatum-equiseti species complex</taxon>
    </lineage>
</organism>
<evidence type="ECO:0008006" key="3">
    <source>
        <dbReference type="Google" id="ProtNLM"/>
    </source>
</evidence>
<evidence type="ECO:0000313" key="2">
    <source>
        <dbReference type="Proteomes" id="UP001152024"/>
    </source>
</evidence>